<organism evidence="3 4">
    <name type="scientific">Cylicocyclus nassatus</name>
    <name type="common">Nematode worm</name>
    <dbReference type="NCBI Taxonomy" id="53992"/>
    <lineage>
        <taxon>Eukaryota</taxon>
        <taxon>Metazoa</taxon>
        <taxon>Ecdysozoa</taxon>
        <taxon>Nematoda</taxon>
        <taxon>Chromadorea</taxon>
        <taxon>Rhabditida</taxon>
        <taxon>Rhabditina</taxon>
        <taxon>Rhabditomorpha</taxon>
        <taxon>Strongyloidea</taxon>
        <taxon>Strongylidae</taxon>
        <taxon>Cylicocyclus</taxon>
    </lineage>
</organism>
<dbReference type="Proteomes" id="UP001176961">
    <property type="component" value="Unassembled WGS sequence"/>
</dbReference>
<dbReference type="CDD" id="cd00519">
    <property type="entry name" value="Lipase_3"/>
    <property type="match status" value="1"/>
</dbReference>
<dbReference type="GO" id="GO:0006629">
    <property type="term" value="P:lipid metabolic process"/>
    <property type="evidence" value="ECO:0007669"/>
    <property type="project" value="InterPro"/>
</dbReference>
<evidence type="ECO:0000259" key="2">
    <source>
        <dbReference type="Pfam" id="PF01764"/>
    </source>
</evidence>
<proteinExistence type="predicted"/>
<dbReference type="SUPFAM" id="SSF53474">
    <property type="entry name" value="alpha/beta-Hydrolases"/>
    <property type="match status" value="1"/>
</dbReference>
<evidence type="ECO:0000256" key="1">
    <source>
        <dbReference type="SAM" id="SignalP"/>
    </source>
</evidence>
<dbReference type="InterPro" id="IPR029058">
    <property type="entry name" value="AB_hydrolase_fold"/>
</dbReference>
<dbReference type="Pfam" id="PF01764">
    <property type="entry name" value="Lipase_3"/>
    <property type="match status" value="1"/>
</dbReference>
<gene>
    <name evidence="3" type="ORF">CYNAS_LOCUS8561</name>
</gene>
<feature type="signal peptide" evidence="1">
    <location>
        <begin position="1"/>
        <end position="17"/>
    </location>
</feature>
<dbReference type="PANTHER" id="PTHR45908">
    <property type="entry name" value="PROTEIN CBG11750-RELATED"/>
    <property type="match status" value="1"/>
</dbReference>
<feature type="chain" id="PRO_5041273527" description="Fungal lipase-type domain-containing protein" evidence="1">
    <location>
        <begin position="18"/>
        <end position="245"/>
    </location>
</feature>
<keyword evidence="1" id="KW-0732">Signal</keyword>
<evidence type="ECO:0000313" key="4">
    <source>
        <dbReference type="Proteomes" id="UP001176961"/>
    </source>
</evidence>
<dbReference type="EMBL" id="CATQJL010000223">
    <property type="protein sequence ID" value="CAJ0596578.1"/>
    <property type="molecule type" value="Genomic_DNA"/>
</dbReference>
<dbReference type="InterPro" id="IPR002921">
    <property type="entry name" value="Fungal_lipase-type"/>
</dbReference>
<feature type="domain" description="Fungal lipase-type" evidence="2">
    <location>
        <begin position="89"/>
        <end position="231"/>
    </location>
</feature>
<dbReference type="AlphaFoldDB" id="A0AA36GQU9"/>
<sequence length="245" mass="27362">MFGLIATLSFVVVGAQSQDSFSHDFALKRMLPLAAAAYSDNPGECVGRLDGNVVKFYKTDCSGPLGRFAIGKAYCSAYTALLNKEKAIVLSFRGTDSRLQLVKEFFHPLLDKKWFGDSSVNTYFLNAFHSLFTTRTNDLDRSMFEDVRDLIRTHSGYDIWITGHSLGGALASLVASYLVESGNAEMSRIKLMTFGQPRTGDQKFAESVNKMNYAFRVIHDNDLVPQVPPKKFGYTHHKKEESTSE</sequence>
<accession>A0AA36GQU9</accession>
<evidence type="ECO:0000313" key="3">
    <source>
        <dbReference type="EMBL" id="CAJ0596578.1"/>
    </source>
</evidence>
<protein>
    <recommendedName>
        <fullName evidence="2">Fungal lipase-type domain-containing protein</fullName>
    </recommendedName>
</protein>
<dbReference type="Gene3D" id="3.40.50.1820">
    <property type="entry name" value="alpha/beta hydrolase"/>
    <property type="match status" value="1"/>
</dbReference>
<name>A0AA36GQU9_CYLNA</name>
<reference evidence="3" key="1">
    <citation type="submission" date="2023-07" db="EMBL/GenBank/DDBJ databases">
        <authorList>
            <consortium name="CYATHOMIX"/>
        </authorList>
    </citation>
    <scope>NUCLEOTIDE SEQUENCE</scope>
    <source>
        <strain evidence="3">N/A</strain>
    </source>
</reference>
<keyword evidence="4" id="KW-1185">Reference proteome</keyword>
<comment type="caution">
    <text evidence="3">The sequence shown here is derived from an EMBL/GenBank/DDBJ whole genome shotgun (WGS) entry which is preliminary data.</text>
</comment>